<feature type="transmembrane region" description="Helical" evidence="1">
    <location>
        <begin position="42"/>
        <end position="64"/>
    </location>
</feature>
<keyword evidence="1" id="KW-0812">Transmembrane</keyword>
<feature type="transmembrane region" description="Helical" evidence="1">
    <location>
        <begin position="156"/>
        <end position="173"/>
    </location>
</feature>
<organism evidence="3 4">
    <name type="scientific">Peptoniphilus hominis</name>
    <name type="common">ex Hitch et al. 2025</name>
    <dbReference type="NCBI Taxonomy" id="3133174"/>
    <lineage>
        <taxon>Bacteria</taxon>
        <taxon>Bacillati</taxon>
        <taxon>Bacillota</taxon>
        <taxon>Tissierellia</taxon>
        <taxon>Tissierellales</taxon>
        <taxon>Peptoniphilaceae</taxon>
        <taxon>Peptoniphilus</taxon>
    </lineage>
</organism>
<evidence type="ECO:0000259" key="2">
    <source>
        <dbReference type="Pfam" id="PF02517"/>
    </source>
</evidence>
<accession>A0ABV1CCE5</accession>
<name>A0ABV1CCE5_9FIRM</name>
<keyword evidence="1" id="KW-0472">Membrane</keyword>
<dbReference type="EMBL" id="JBBMFO010000004">
    <property type="protein sequence ID" value="MEQ2400507.1"/>
    <property type="molecule type" value="Genomic_DNA"/>
</dbReference>
<feature type="transmembrane region" description="Helical" evidence="1">
    <location>
        <begin position="76"/>
        <end position="102"/>
    </location>
</feature>
<feature type="transmembrane region" description="Helical" evidence="1">
    <location>
        <begin position="122"/>
        <end position="144"/>
    </location>
</feature>
<evidence type="ECO:0000256" key="1">
    <source>
        <dbReference type="SAM" id="Phobius"/>
    </source>
</evidence>
<dbReference type="RefSeq" id="WP_349170096.1">
    <property type="nucleotide sequence ID" value="NZ_JBBMFO010000004.1"/>
</dbReference>
<dbReference type="InterPro" id="IPR003675">
    <property type="entry name" value="Rce1/LyrA-like_dom"/>
</dbReference>
<feature type="transmembrane region" description="Helical" evidence="1">
    <location>
        <begin position="179"/>
        <end position="198"/>
    </location>
</feature>
<reference evidence="3 4" key="1">
    <citation type="submission" date="2024-03" db="EMBL/GenBank/DDBJ databases">
        <title>Human intestinal bacterial collection.</title>
        <authorList>
            <person name="Pauvert C."/>
            <person name="Hitch T.C.A."/>
            <person name="Clavel T."/>
        </authorList>
    </citation>
    <scope>NUCLEOTIDE SEQUENCE [LARGE SCALE GENOMIC DNA]</scope>
    <source>
        <strain evidence="3 4">CLA-SR-H025</strain>
    </source>
</reference>
<feature type="domain" description="CAAX prenyl protease 2/Lysostaphin resistance protein A-like" evidence="2">
    <location>
        <begin position="120"/>
        <end position="215"/>
    </location>
</feature>
<dbReference type="EC" id="3.4.-.-" evidence="3"/>
<proteinExistence type="predicted"/>
<feature type="transmembrane region" description="Helical" evidence="1">
    <location>
        <begin position="12"/>
        <end position="36"/>
    </location>
</feature>
<evidence type="ECO:0000313" key="3">
    <source>
        <dbReference type="EMBL" id="MEQ2400507.1"/>
    </source>
</evidence>
<gene>
    <name evidence="3" type="ORF">WMO19_02670</name>
</gene>
<comment type="caution">
    <text evidence="3">The sequence shown here is derived from an EMBL/GenBank/DDBJ whole genome shotgun (WGS) entry which is preliminary data.</text>
</comment>
<keyword evidence="3" id="KW-0378">Hydrolase</keyword>
<protein>
    <submittedName>
        <fullName evidence="3">CPBP family intramembrane glutamic endopeptidase</fullName>
        <ecNumber evidence="3">3.4.-.-</ecNumber>
    </submittedName>
</protein>
<dbReference type="Proteomes" id="UP001447979">
    <property type="component" value="Unassembled WGS sequence"/>
</dbReference>
<dbReference type="Pfam" id="PF02517">
    <property type="entry name" value="Rce1-like"/>
    <property type="match status" value="1"/>
</dbReference>
<keyword evidence="4" id="KW-1185">Reference proteome</keyword>
<sequence length="229" mass="26011">MKRHYPKIEAKTWRWILALVLAIGSFYGVSFLFYALKVKNEIIYALAISILCLLSLLVVDKKFIKKIFLPLKMKDILYIIIGLGFSIVAVVISSIVVTNLGIEGATNPIFDVLTPDNFKSFFVSTTIQFIAEEIIFIIPFLFVINKMKTENNILKTIFALLLSSVIFGAMHLSTYDFNLLQAVLIISIIRTGLSLSYVLSKNLSVTYIIHIIYDWSLIIIYLAARQMIQ</sequence>
<feature type="transmembrane region" description="Helical" evidence="1">
    <location>
        <begin position="205"/>
        <end position="224"/>
    </location>
</feature>
<dbReference type="GO" id="GO:0016787">
    <property type="term" value="F:hydrolase activity"/>
    <property type="evidence" value="ECO:0007669"/>
    <property type="project" value="UniProtKB-KW"/>
</dbReference>
<evidence type="ECO:0000313" key="4">
    <source>
        <dbReference type="Proteomes" id="UP001447979"/>
    </source>
</evidence>
<keyword evidence="1" id="KW-1133">Transmembrane helix</keyword>